<name>A0A4Y2VNW2_ARAVE</name>
<dbReference type="CDD" id="cd19941">
    <property type="entry name" value="TIL"/>
    <property type="match status" value="1"/>
</dbReference>
<feature type="domain" description="TIL" evidence="1">
    <location>
        <begin position="53"/>
        <end position="97"/>
    </location>
</feature>
<dbReference type="SUPFAM" id="SSF57567">
    <property type="entry name" value="Serine protease inhibitors"/>
    <property type="match status" value="1"/>
</dbReference>
<reference evidence="2 3" key="1">
    <citation type="journal article" date="2019" name="Sci. Rep.">
        <title>Orb-weaving spider Araneus ventricosus genome elucidates the spidroin gene catalogue.</title>
        <authorList>
            <person name="Kono N."/>
            <person name="Nakamura H."/>
            <person name="Ohtoshi R."/>
            <person name="Moran D.A.P."/>
            <person name="Shinohara A."/>
            <person name="Yoshida Y."/>
            <person name="Fujiwara M."/>
            <person name="Mori M."/>
            <person name="Tomita M."/>
            <person name="Arakawa K."/>
        </authorList>
    </citation>
    <scope>NUCLEOTIDE SEQUENCE [LARGE SCALE GENOMIC DNA]</scope>
</reference>
<dbReference type="AlphaFoldDB" id="A0A4Y2VNW2"/>
<comment type="caution">
    <text evidence="2">The sequence shown here is derived from an EMBL/GenBank/DDBJ whole genome shotgun (WGS) entry which is preliminary data.</text>
</comment>
<dbReference type="Pfam" id="PF01826">
    <property type="entry name" value="TIL"/>
    <property type="match status" value="1"/>
</dbReference>
<gene>
    <name evidence="2" type="ORF">AVEN_205671_1</name>
</gene>
<evidence type="ECO:0000313" key="2">
    <source>
        <dbReference type="EMBL" id="GBO27073.1"/>
    </source>
</evidence>
<dbReference type="Proteomes" id="UP000499080">
    <property type="component" value="Unassembled WGS sequence"/>
</dbReference>
<dbReference type="OrthoDB" id="6414449at2759"/>
<evidence type="ECO:0000259" key="1">
    <source>
        <dbReference type="Pfam" id="PF01826"/>
    </source>
</evidence>
<accession>A0A4Y2VNW2</accession>
<keyword evidence="3" id="KW-1185">Reference proteome</keyword>
<protein>
    <recommendedName>
        <fullName evidence="1">TIL domain-containing protein</fullName>
    </recommendedName>
</protein>
<organism evidence="2 3">
    <name type="scientific">Araneus ventricosus</name>
    <name type="common">Orbweaver spider</name>
    <name type="synonym">Epeira ventricosa</name>
    <dbReference type="NCBI Taxonomy" id="182803"/>
    <lineage>
        <taxon>Eukaryota</taxon>
        <taxon>Metazoa</taxon>
        <taxon>Ecdysozoa</taxon>
        <taxon>Arthropoda</taxon>
        <taxon>Chelicerata</taxon>
        <taxon>Arachnida</taxon>
        <taxon>Araneae</taxon>
        <taxon>Araneomorphae</taxon>
        <taxon>Entelegynae</taxon>
        <taxon>Araneoidea</taxon>
        <taxon>Araneidae</taxon>
        <taxon>Araneus</taxon>
    </lineage>
</organism>
<dbReference type="Gene3D" id="2.10.25.10">
    <property type="entry name" value="Laminin"/>
    <property type="match status" value="1"/>
</dbReference>
<dbReference type="InterPro" id="IPR036084">
    <property type="entry name" value="Ser_inhib-like_sf"/>
</dbReference>
<sequence>MTHMLLVGKIKAGAFGLNKYSSKTLGRVEQKRKPIDTKLDTVGAILMKLDEFPPNEKFSDCGPSCQKSCDSIENTPPPHTSCPTDCDRGCFCNEGFI</sequence>
<dbReference type="EMBL" id="BGPR01050057">
    <property type="protein sequence ID" value="GBO27073.1"/>
    <property type="molecule type" value="Genomic_DNA"/>
</dbReference>
<proteinExistence type="predicted"/>
<dbReference type="InterPro" id="IPR002919">
    <property type="entry name" value="TIL_dom"/>
</dbReference>
<evidence type="ECO:0000313" key="3">
    <source>
        <dbReference type="Proteomes" id="UP000499080"/>
    </source>
</evidence>